<dbReference type="PIRSF" id="PIRSF018266">
    <property type="entry name" value="FecR"/>
    <property type="match status" value="1"/>
</dbReference>
<dbReference type="InterPro" id="IPR012373">
    <property type="entry name" value="Ferrdict_sens_TM"/>
</dbReference>
<sequence>MCKRDYKIADFVLDPEFQKWVLSPDSQTKEYWEKYLNENPKKEEDIALAMKLVANMSRKSYKLSTDKIEETWGNIEQAIGNTEVKENHKGPVPLNAVSTILRFRAKRAEGRREISQFYRMVGILALVFSLAIMVNIYLPKEEAPVVVEQLEMLEHYAPPGVKANLTLQDGSKVILNSGSSLKYIKNFESHQRVLELSGEAYFEVAEDKTRPFSVKTGAVTTTALGTTFHISSYENEPLDIALLTGKVAVDIDLNEGQRINLEKGEGLEINLDSERINSLSFDPEKLLAWTRKSIIFENVSMFQVKRVLENWYGVNIDFINRPASDLEISGKFKDQSLENVLEGLSHSARFEYKLEKDKATLKFN</sequence>
<proteinExistence type="predicted"/>
<protein>
    <submittedName>
        <fullName evidence="4">Anti-FecI sigma factor, FecR</fullName>
    </submittedName>
</protein>
<reference evidence="4 5" key="1">
    <citation type="submission" date="2015-07" db="EMBL/GenBank/DDBJ databases">
        <authorList>
            <person name="Kim K.M."/>
        </authorList>
    </citation>
    <scope>NUCLEOTIDE SEQUENCE [LARGE SCALE GENOMIC DNA]</scope>
    <source>
        <strain evidence="4 5">KCTC 12363</strain>
    </source>
</reference>
<dbReference type="OrthoDB" id="1099916at2"/>
<accession>A0A0H4PJS3</accession>
<feature type="domain" description="Protein FecR C-terminal" evidence="3">
    <location>
        <begin position="294"/>
        <end position="360"/>
    </location>
</feature>
<keyword evidence="1" id="KW-1133">Transmembrane helix</keyword>
<evidence type="ECO:0000256" key="1">
    <source>
        <dbReference type="SAM" id="Phobius"/>
    </source>
</evidence>
<gene>
    <name evidence="4" type="ORF">CA2015_3834</name>
</gene>
<evidence type="ECO:0000313" key="4">
    <source>
        <dbReference type="EMBL" id="AKP53203.1"/>
    </source>
</evidence>
<dbReference type="Pfam" id="PF04773">
    <property type="entry name" value="FecR"/>
    <property type="match status" value="1"/>
</dbReference>
<evidence type="ECO:0000313" key="5">
    <source>
        <dbReference type="Proteomes" id="UP000036520"/>
    </source>
</evidence>
<feature type="domain" description="FecR protein" evidence="2">
    <location>
        <begin position="159"/>
        <end position="247"/>
    </location>
</feature>
<dbReference type="InterPro" id="IPR032508">
    <property type="entry name" value="FecR_C"/>
</dbReference>
<dbReference type="PANTHER" id="PTHR30273:SF2">
    <property type="entry name" value="PROTEIN FECR"/>
    <property type="match status" value="1"/>
</dbReference>
<dbReference type="InterPro" id="IPR006860">
    <property type="entry name" value="FecR"/>
</dbReference>
<dbReference type="Gene3D" id="3.55.50.30">
    <property type="match status" value="1"/>
</dbReference>
<dbReference type="Pfam" id="PF16344">
    <property type="entry name" value="FecR_C"/>
    <property type="match status" value="1"/>
</dbReference>
<dbReference type="AlphaFoldDB" id="A0A0H4PJS3"/>
<evidence type="ECO:0000259" key="2">
    <source>
        <dbReference type="Pfam" id="PF04773"/>
    </source>
</evidence>
<dbReference type="RefSeq" id="WP_048643327.1">
    <property type="nucleotide sequence ID" value="NZ_CP012040.1"/>
</dbReference>
<dbReference type="GO" id="GO:0016989">
    <property type="term" value="F:sigma factor antagonist activity"/>
    <property type="evidence" value="ECO:0007669"/>
    <property type="project" value="TreeGrafter"/>
</dbReference>
<dbReference type="KEGG" id="camu:CA2015_3834"/>
<keyword evidence="1" id="KW-0472">Membrane</keyword>
<dbReference type="Proteomes" id="UP000036520">
    <property type="component" value="Chromosome"/>
</dbReference>
<dbReference type="Gene3D" id="2.60.120.1440">
    <property type="match status" value="1"/>
</dbReference>
<name>A0A0H4PJS3_9BACT</name>
<keyword evidence="5" id="KW-1185">Reference proteome</keyword>
<dbReference type="EMBL" id="CP012040">
    <property type="protein sequence ID" value="AKP53203.1"/>
    <property type="molecule type" value="Genomic_DNA"/>
</dbReference>
<dbReference type="STRING" id="320787.CA2015_3834"/>
<keyword evidence="1" id="KW-0812">Transmembrane</keyword>
<organism evidence="4 5">
    <name type="scientific">Cyclobacterium amurskyense</name>
    <dbReference type="NCBI Taxonomy" id="320787"/>
    <lineage>
        <taxon>Bacteria</taxon>
        <taxon>Pseudomonadati</taxon>
        <taxon>Bacteroidota</taxon>
        <taxon>Cytophagia</taxon>
        <taxon>Cytophagales</taxon>
        <taxon>Cyclobacteriaceae</taxon>
        <taxon>Cyclobacterium</taxon>
    </lineage>
</organism>
<dbReference type="PANTHER" id="PTHR30273">
    <property type="entry name" value="PERIPLASMIC SIGNAL SENSOR AND SIGMA FACTOR ACTIVATOR FECR-RELATED"/>
    <property type="match status" value="1"/>
</dbReference>
<feature type="transmembrane region" description="Helical" evidence="1">
    <location>
        <begin position="117"/>
        <end position="138"/>
    </location>
</feature>
<evidence type="ECO:0000259" key="3">
    <source>
        <dbReference type="Pfam" id="PF16344"/>
    </source>
</evidence>